<name>A0A8E2AYZ9_9APHY</name>
<sequence>MIRKLPYLERLSIFHYPDYPPLSLHLPWRLAFNQFTMLTSLQLWDITFLSYSHFVQLVGAFPRLKRLHLGNLTHQNGAVYSLNDKYFAKNIALSEIYIMSLGDWRLLRSLLTTPRLSQTLHTLGILKEEVLFEIVASSSKRHPLADLTSLRRLELTYRYGDKTIPSQRSTRLCASPEHTLCQFLAELPFDRLTTVSLEYYLIKPGFFSSQIEHTRRCFRMLDYHLTLPALFPAGKSRSSAMPLRGGRGATAVYLV</sequence>
<reference evidence="1 2" key="1">
    <citation type="submission" date="2016-07" db="EMBL/GenBank/DDBJ databases">
        <title>Draft genome of the white-rot fungus Obba rivulosa 3A-2.</title>
        <authorList>
            <consortium name="DOE Joint Genome Institute"/>
            <person name="Miettinen O."/>
            <person name="Riley R."/>
            <person name="Acob R."/>
            <person name="Barry K."/>
            <person name="Cullen D."/>
            <person name="De Vries R."/>
            <person name="Hainaut M."/>
            <person name="Hatakka A."/>
            <person name="Henrissat B."/>
            <person name="Hilden K."/>
            <person name="Kuo R."/>
            <person name="Labutti K."/>
            <person name="Lipzen A."/>
            <person name="Makela M.R."/>
            <person name="Sandor L."/>
            <person name="Spatafora J.W."/>
            <person name="Grigoriev I.V."/>
            <person name="Hibbett D.S."/>
        </authorList>
    </citation>
    <scope>NUCLEOTIDE SEQUENCE [LARGE SCALE GENOMIC DNA]</scope>
    <source>
        <strain evidence="1 2">3A-2</strain>
    </source>
</reference>
<evidence type="ECO:0000313" key="2">
    <source>
        <dbReference type="Proteomes" id="UP000250043"/>
    </source>
</evidence>
<dbReference type="AlphaFoldDB" id="A0A8E2AYZ9"/>
<proteinExistence type="predicted"/>
<protein>
    <submittedName>
        <fullName evidence="1">Uncharacterized protein</fullName>
    </submittedName>
</protein>
<keyword evidence="2" id="KW-1185">Reference proteome</keyword>
<dbReference type="EMBL" id="KV722432">
    <property type="protein sequence ID" value="OCH89197.1"/>
    <property type="molecule type" value="Genomic_DNA"/>
</dbReference>
<dbReference type="Proteomes" id="UP000250043">
    <property type="component" value="Unassembled WGS sequence"/>
</dbReference>
<accession>A0A8E2AYZ9</accession>
<organism evidence="1 2">
    <name type="scientific">Obba rivulosa</name>
    <dbReference type="NCBI Taxonomy" id="1052685"/>
    <lineage>
        <taxon>Eukaryota</taxon>
        <taxon>Fungi</taxon>
        <taxon>Dikarya</taxon>
        <taxon>Basidiomycota</taxon>
        <taxon>Agaricomycotina</taxon>
        <taxon>Agaricomycetes</taxon>
        <taxon>Polyporales</taxon>
        <taxon>Gelatoporiaceae</taxon>
        <taxon>Obba</taxon>
    </lineage>
</organism>
<evidence type="ECO:0000313" key="1">
    <source>
        <dbReference type="EMBL" id="OCH89197.1"/>
    </source>
</evidence>
<gene>
    <name evidence="1" type="ORF">OBBRIDRAFT_32698</name>
</gene>